<accession>A0A811UJ53</accession>
<sequence length="135" mass="14660">MSTFIALQPQPAAGNNTYLRSKLCATVNHSQWNVGDCFLPPAPRTPPETAAATYQPASAPHRVASGTLKRLWLQRWLASTPATCNAWRIPEIQVESSAAVELQAQAATTPLVKVKEKVQQKRLYALLPANLAQTG</sequence>
<dbReference type="AlphaFoldDB" id="A0A811UJ53"/>
<name>A0A811UJ53_CERCA</name>
<dbReference type="EMBL" id="CAJHJT010000012">
    <property type="protein sequence ID" value="CAD6999039.1"/>
    <property type="molecule type" value="Genomic_DNA"/>
</dbReference>
<gene>
    <name evidence="1" type="ORF">CCAP1982_LOCUS7586</name>
</gene>
<evidence type="ECO:0000313" key="1">
    <source>
        <dbReference type="EMBL" id="CAD6999039.1"/>
    </source>
</evidence>
<comment type="caution">
    <text evidence="1">The sequence shown here is derived from an EMBL/GenBank/DDBJ whole genome shotgun (WGS) entry which is preliminary data.</text>
</comment>
<protein>
    <submittedName>
        <fullName evidence="1">(Mediterranean fruit fly) hypothetical protein</fullName>
    </submittedName>
</protein>
<proteinExistence type="predicted"/>
<evidence type="ECO:0000313" key="2">
    <source>
        <dbReference type="Proteomes" id="UP000606786"/>
    </source>
</evidence>
<keyword evidence="2" id="KW-1185">Reference proteome</keyword>
<dbReference type="Proteomes" id="UP000606786">
    <property type="component" value="Unassembled WGS sequence"/>
</dbReference>
<organism evidence="1 2">
    <name type="scientific">Ceratitis capitata</name>
    <name type="common">Mediterranean fruit fly</name>
    <name type="synonym">Tephritis capitata</name>
    <dbReference type="NCBI Taxonomy" id="7213"/>
    <lineage>
        <taxon>Eukaryota</taxon>
        <taxon>Metazoa</taxon>
        <taxon>Ecdysozoa</taxon>
        <taxon>Arthropoda</taxon>
        <taxon>Hexapoda</taxon>
        <taxon>Insecta</taxon>
        <taxon>Pterygota</taxon>
        <taxon>Neoptera</taxon>
        <taxon>Endopterygota</taxon>
        <taxon>Diptera</taxon>
        <taxon>Brachycera</taxon>
        <taxon>Muscomorpha</taxon>
        <taxon>Tephritoidea</taxon>
        <taxon>Tephritidae</taxon>
        <taxon>Ceratitis</taxon>
        <taxon>Ceratitis</taxon>
    </lineage>
</organism>
<reference evidence="1" key="1">
    <citation type="submission" date="2020-11" db="EMBL/GenBank/DDBJ databases">
        <authorList>
            <person name="Whitehead M."/>
        </authorList>
    </citation>
    <scope>NUCLEOTIDE SEQUENCE</scope>
    <source>
        <strain evidence="1">EGII</strain>
    </source>
</reference>